<evidence type="ECO:0000313" key="14">
    <source>
        <dbReference type="Proteomes" id="UP001489004"/>
    </source>
</evidence>
<dbReference type="InterPro" id="IPR006047">
    <property type="entry name" value="GH13_cat_dom"/>
</dbReference>
<name>A0AAW1PPQ7_9CHLO</name>
<protein>
    <recommendedName>
        <fullName evidence="4 9">Alpha-amylase</fullName>
        <ecNumber evidence="4 9">3.2.1.1</ecNumber>
    </recommendedName>
</protein>
<evidence type="ECO:0000256" key="3">
    <source>
        <dbReference type="ARBA" id="ARBA00008061"/>
    </source>
</evidence>
<keyword evidence="6 9" id="KW-0119">Carbohydrate metabolism</keyword>
<evidence type="ECO:0000259" key="11">
    <source>
        <dbReference type="SMART" id="SM00642"/>
    </source>
</evidence>
<evidence type="ECO:0000259" key="12">
    <source>
        <dbReference type="SMART" id="SM00810"/>
    </source>
</evidence>
<reference evidence="13 14" key="1">
    <citation type="journal article" date="2024" name="Nat. Commun.">
        <title>Phylogenomics reveals the evolutionary origins of lichenization in chlorophyte algae.</title>
        <authorList>
            <person name="Puginier C."/>
            <person name="Libourel C."/>
            <person name="Otte J."/>
            <person name="Skaloud P."/>
            <person name="Haon M."/>
            <person name="Grisel S."/>
            <person name="Petersen M."/>
            <person name="Berrin J.G."/>
            <person name="Delaux P.M."/>
            <person name="Dal Grande F."/>
            <person name="Keller J."/>
        </authorList>
    </citation>
    <scope>NUCLEOTIDE SEQUENCE [LARGE SCALE GENOMIC DNA]</scope>
    <source>
        <strain evidence="13 14">SAG 2043</strain>
    </source>
</reference>
<comment type="caution">
    <text evidence="13">The sequence shown here is derived from an EMBL/GenBank/DDBJ whole genome shotgun (WGS) entry which is preliminary data.</text>
</comment>
<comment type="similarity">
    <text evidence="3 8">Belongs to the glycosyl hydrolase 13 family.</text>
</comment>
<dbReference type="SMART" id="SM00642">
    <property type="entry name" value="Aamy"/>
    <property type="match status" value="1"/>
</dbReference>
<dbReference type="GO" id="GO:0005509">
    <property type="term" value="F:calcium ion binding"/>
    <property type="evidence" value="ECO:0007669"/>
    <property type="project" value="InterPro"/>
</dbReference>
<keyword evidence="7 9" id="KW-0326">Glycosidase</keyword>
<dbReference type="InterPro" id="IPR013780">
    <property type="entry name" value="Glyco_hydro_b"/>
</dbReference>
<dbReference type="SUPFAM" id="SSF51011">
    <property type="entry name" value="Glycosyl hydrolase domain"/>
    <property type="match status" value="1"/>
</dbReference>
<dbReference type="Gene3D" id="3.20.20.80">
    <property type="entry name" value="Glycosidases"/>
    <property type="match status" value="1"/>
</dbReference>
<dbReference type="Proteomes" id="UP001489004">
    <property type="component" value="Unassembled WGS sequence"/>
</dbReference>
<gene>
    <name evidence="13" type="ORF">WJX72_006987</name>
</gene>
<dbReference type="CDD" id="cd11314">
    <property type="entry name" value="AmyAc_arch_bac_plant_AmyA"/>
    <property type="match status" value="1"/>
</dbReference>
<keyword evidence="14" id="KW-1185">Reference proteome</keyword>
<dbReference type="Pfam" id="PF07821">
    <property type="entry name" value="Alpha-amyl_C2"/>
    <property type="match status" value="1"/>
</dbReference>
<dbReference type="Gene3D" id="2.60.40.1180">
    <property type="entry name" value="Golgi alpha-mannosidase II"/>
    <property type="match status" value="1"/>
</dbReference>
<dbReference type="PRINTS" id="PR00110">
    <property type="entry name" value="ALPHAAMYLASE"/>
</dbReference>
<dbReference type="AlphaFoldDB" id="A0AAW1PPQ7"/>
<dbReference type="SUPFAM" id="SSF51445">
    <property type="entry name" value="(Trans)glycosidases"/>
    <property type="match status" value="1"/>
</dbReference>
<keyword evidence="10" id="KW-0175">Coiled coil</keyword>
<sequence length="539" mass="60623">MLPQGRLGGVSRSFADLQAQSLLRLQGSPLALPRRCDVHRMPRRSASIPSSSVIMQRIREAAKEASQAAVAARRAEEQDPVADLRRKLGAVEADLKAADDLARSREFASIVAALKLRPVDAPPPVPEYSEPAPLPPFTLGDETAKAEGSGYEILLQGFNWESHRQNWYQRLMGQADWFAELGITMMWLPPPTESVAPQGYMPLDLYNLNCAYGSEQDLRKCVSKLQSVGIKVLGDCVLNHRCAHSQDGQGVWNQFGGRLAWDATAIVSDDRKFRGRGNPSSGEKFDAAPNVDHSQDFVKRDVAEWMRYLRADIGFDGWRLDFVKGFHGSHVKDYVEATQPLFTVGEFWDSLEYSGGISNHNQDKHRQRIVDWIHQAAGTATAFDVTTKGILHAVFERNEFWRLRDGNGKPPGLMGFWPSRSTTFLENHDTGSTQGHWRFPNHAIEAGYAYILTHPGTPCIFYDHLDQLSDAIQRLVAVRRRHGIHCRSEVVIRQADDRVYVAEIDRKVLLKIGNGDYSPNGEEWQGLESGPMWKVWERK</sequence>
<dbReference type="SMART" id="SM00810">
    <property type="entry name" value="Alpha-amyl_C2"/>
    <property type="match status" value="1"/>
</dbReference>
<feature type="domain" description="Alpha-amylase C-terminal beta-sheet" evidence="12">
    <location>
        <begin position="480"/>
        <end position="538"/>
    </location>
</feature>
<evidence type="ECO:0000256" key="4">
    <source>
        <dbReference type="ARBA" id="ARBA00012595"/>
    </source>
</evidence>
<keyword evidence="5 9" id="KW-0378">Hydrolase</keyword>
<comment type="cofactor">
    <cofactor evidence="2">
        <name>Ca(2+)</name>
        <dbReference type="ChEBI" id="CHEBI:29108"/>
    </cofactor>
</comment>
<evidence type="ECO:0000256" key="1">
    <source>
        <dbReference type="ARBA" id="ARBA00000548"/>
    </source>
</evidence>
<dbReference type="EMBL" id="JALJOR010000009">
    <property type="protein sequence ID" value="KAK9811614.1"/>
    <property type="molecule type" value="Genomic_DNA"/>
</dbReference>
<evidence type="ECO:0000256" key="5">
    <source>
        <dbReference type="ARBA" id="ARBA00022801"/>
    </source>
</evidence>
<evidence type="ECO:0000256" key="8">
    <source>
        <dbReference type="RuleBase" id="RU003615"/>
    </source>
</evidence>
<evidence type="ECO:0000256" key="6">
    <source>
        <dbReference type="ARBA" id="ARBA00023277"/>
    </source>
</evidence>
<evidence type="ECO:0000256" key="2">
    <source>
        <dbReference type="ARBA" id="ARBA00001913"/>
    </source>
</evidence>
<evidence type="ECO:0000313" key="13">
    <source>
        <dbReference type="EMBL" id="KAK9811614.1"/>
    </source>
</evidence>
<dbReference type="EC" id="3.2.1.1" evidence="4 9"/>
<comment type="catalytic activity">
    <reaction evidence="1 9">
        <text>Endohydrolysis of (1-&gt;4)-alpha-D-glucosidic linkages in polysaccharides containing three or more (1-&gt;4)-alpha-linked D-glucose units.</text>
        <dbReference type="EC" id="3.2.1.1"/>
    </reaction>
</comment>
<feature type="domain" description="Glycosyl hydrolase family 13 catalytic" evidence="11">
    <location>
        <begin position="152"/>
        <end position="479"/>
    </location>
</feature>
<dbReference type="InterPro" id="IPR006046">
    <property type="entry name" value="Alpha_amylase"/>
</dbReference>
<dbReference type="PANTHER" id="PTHR43447">
    <property type="entry name" value="ALPHA-AMYLASE"/>
    <property type="match status" value="1"/>
</dbReference>
<dbReference type="InterPro" id="IPR012850">
    <property type="entry name" value="A-amylase_bs_C"/>
</dbReference>
<dbReference type="GO" id="GO:0004556">
    <property type="term" value="F:alpha-amylase activity"/>
    <property type="evidence" value="ECO:0007669"/>
    <property type="project" value="UniProtKB-UniRule"/>
</dbReference>
<dbReference type="InterPro" id="IPR017853">
    <property type="entry name" value="GH"/>
</dbReference>
<evidence type="ECO:0000256" key="9">
    <source>
        <dbReference type="RuleBase" id="RU361134"/>
    </source>
</evidence>
<evidence type="ECO:0000256" key="7">
    <source>
        <dbReference type="ARBA" id="ARBA00023295"/>
    </source>
</evidence>
<dbReference type="Pfam" id="PF00128">
    <property type="entry name" value="Alpha-amylase"/>
    <property type="match status" value="1"/>
</dbReference>
<dbReference type="GO" id="GO:0005975">
    <property type="term" value="P:carbohydrate metabolic process"/>
    <property type="evidence" value="ECO:0007669"/>
    <property type="project" value="InterPro"/>
</dbReference>
<evidence type="ECO:0000256" key="10">
    <source>
        <dbReference type="SAM" id="Coils"/>
    </source>
</evidence>
<organism evidence="13 14">
    <name type="scientific">[Myrmecia] bisecta</name>
    <dbReference type="NCBI Taxonomy" id="41462"/>
    <lineage>
        <taxon>Eukaryota</taxon>
        <taxon>Viridiplantae</taxon>
        <taxon>Chlorophyta</taxon>
        <taxon>core chlorophytes</taxon>
        <taxon>Trebouxiophyceae</taxon>
        <taxon>Trebouxiales</taxon>
        <taxon>Trebouxiaceae</taxon>
        <taxon>Myrmecia</taxon>
    </lineage>
</organism>
<proteinExistence type="inferred from homology"/>
<accession>A0AAW1PPQ7</accession>
<feature type="coiled-coil region" evidence="10">
    <location>
        <begin position="55"/>
        <end position="101"/>
    </location>
</feature>